<dbReference type="AlphaFoldDB" id="A0A9K3CU11"/>
<dbReference type="InterPro" id="IPR015915">
    <property type="entry name" value="Kelch-typ_b-propeller"/>
</dbReference>
<organism evidence="2 3">
    <name type="scientific">Kipferlia bialata</name>
    <dbReference type="NCBI Taxonomy" id="797122"/>
    <lineage>
        <taxon>Eukaryota</taxon>
        <taxon>Metamonada</taxon>
        <taxon>Carpediemonas-like organisms</taxon>
        <taxon>Kipferlia</taxon>
    </lineage>
</organism>
<dbReference type="Gene3D" id="2.120.10.80">
    <property type="entry name" value="Kelch-type beta propeller"/>
    <property type="match status" value="1"/>
</dbReference>
<sequence>MGEQVSMALDYVIDSVDRPEWDKVKRLPGFVEQILDLNEPYLEYLRNKHGLENVVSLGPNSVLALTRKYTVFLSRPSPDAPLALEGNIHHPKQGWTVLELVVGGGFVVALTTPPHRQREGEGALSLSVLDLATLVWERVTPTPSYPGQTLFHDWPCPRRYPTGVDGDGHLVVIGGWGYDTQKGRWEKKLRDTWVFETEQRRWRRCDDIPADMGHRIHACSFGDSIQVFSDHTRYTFHLERGWERKDDVPQLVPGRDFSFYCSHIQRCGQYIVIADPSKVYTLDTISGEFEVRGFHSLSGGGSCSVDADGCHMLSKSQCETVLFDPGWVYPHDSLKWARGNRITVLIGGQTKEEYRHYYGVPTYRLEVDPRGKKPRDMTLYPF</sequence>
<reference evidence="2 3" key="2">
    <citation type="journal article" date="2018" name="PLoS ONE">
        <title>The draft genome of Kipferlia bialata reveals reductive genome evolution in fornicate parasites.</title>
        <authorList>
            <person name="Tanifuji G."/>
            <person name="Takabayashi S."/>
            <person name="Kume K."/>
            <person name="Takagi M."/>
            <person name="Nakayama T."/>
            <person name="Kamikawa R."/>
            <person name="Inagaki Y."/>
            <person name="Hashimoto T."/>
        </authorList>
    </citation>
    <scope>NUCLEOTIDE SEQUENCE [LARGE SCALE GENOMIC DNA]</scope>
    <source>
        <strain evidence="2">NY0173</strain>
    </source>
</reference>
<evidence type="ECO:0000313" key="3">
    <source>
        <dbReference type="Proteomes" id="UP000265618"/>
    </source>
</evidence>
<dbReference type="EMBL" id="BDIP01000209">
    <property type="protein sequence ID" value="GIQ80635.1"/>
    <property type="molecule type" value="Genomic_DNA"/>
</dbReference>
<comment type="caution">
    <text evidence="2">The sequence shown here is derived from an EMBL/GenBank/DDBJ whole genome shotgun (WGS) entry which is preliminary data.</text>
</comment>
<proteinExistence type="predicted"/>
<keyword evidence="3" id="KW-1185">Reference proteome</keyword>
<evidence type="ECO:0000313" key="2">
    <source>
        <dbReference type="EMBL" id="GIQ82298.1"/>
    </source>
</evidence>
<reference evidence="2" key="1">
    <citation type="submission" date="2016-10" db="EMBL/GenBank/DDBJ databases">
        <authorList>
            <person name="Tanifuji G."/>
            <person name="Kume K."/>
            <person name="Nakayama T."/>
            <person name="Takabayashi S."/>
            <person name="Hashimoto T."/>
        </authorList>
    </citation>
    <scope>NUCLEOTIDE SEQUENCE</scope>
    <source>
        <strain evidence="2">NY0173</strain>
    </source>
</reference>
<name>A0A9K3CU11_9EUKA</name>
<gene>
    <name evidence="1" type="ORF">KIPB_001464</name>
    <name evidence="2" type="ORF">KIPB_003408</name>
</gene>
<accession>A0A9K3CU11</accession>
<dbReference type="EMBL" id="BDIP01000651">
    <property type="protein sequence ID" value="GIQ82298.1"/>
    <property type="molecule type" value="Genomic_DNA"/>
</dbReference>
<evidence type="ECO:0000313" key="1">
    <source>
        <dbReference type="EMBL" id="GIQ80635.1"/>
    </source>
</evidence>
<dbReference type="Proteomes" id="UP000265618">
    <property type="component" value="Unassembled WGS sequence"/>
</dbReference>
<protein>
    <submittedName>
        <fullName evidence="2">Uncharacterized protein</fullName>
    </submittedName>
</protein>
<dbReference type="SUPFAM" id="SSF117281">
    <property type="entry name" value="Kelch motif"/>
    <property type="match status" value="1"/>
</dbReference>